<reference evidence="1 2" key="1">
    <citation type="submission" date="2011-02" db="EMBL/GenBank/DDBJ databases">
        <authorList>
            <person name="Nelson K.E."/>
            <person name="Sutton G."/>
            <person name="Torralba M."/>
            <person name="Durkin S."/>
            <person name="Harkins D."/>
            <person name="Montgomery R."/>
            <person name="Ziemer C."/>
            <person name="Klaassens E."/>
            <person name="Ocuiv P."/>
            <person name="Morrison M."/>
        </authorList>
    </citation>
    <scope>NUCLEOTIDE SEQUENCE [LARGE SCALE GENOMIC DNA]</scope>
    <source>
        <strain evidence="1 2">8</strain>
    </source>
</reference>
<dbReference type="eggNOG" id="ENOG502ZI10">
    <property type="taxonomic scope" value="Bacteria"/>
</dbReference>
<dbReference type="InterPro" id="IPR023815">
    <property type="entry name" value="CRISPR-assoc_Csx19"/>
</dbReference>
<evidence type="ECO:0000313" key="2">
    <source>
        <dbReference type="Proteomes" id="UP000004259"/>
    </source>
</evidence>
<dbReference type="EMBL" id="ADKM02000040">
    <property type="protein sequence ID" value="EGC04060.1"/>
    <property type="molecule type" value="Genomic_DNA"/>
</dbReference>
<dbReference type="RefSeq" id="WP_002847555.1">
    <property type="nucleotide sequence ID" value="NZ_ADKM02000040.1"/>
</dbReference>
<comment type="caution">
    <text evidence="1">The sequence shown here is derived from an EMBL/GenBank/DDBJ whole genome shotgun (WGS) entry which is preliminary data.</text>
</comment>
<dbReference type="OrthoDB" id="2063023at2"/>
<dbReference type="AlphaFoldDB" id="E9S9I8"/>
<protein>
    <submittedName>
        <fullName evidence="1">Conserved domain protein</fullName>
    </submittedName>
</protein>
<gene>
    <name evidence="1" type="ORF">CUS_6301</name>
</gene>
<dbReference type="Proteomes" id="UP000004259">
    <property type="component" value="Unassembled WGS sequence"/>
</dbReference>
<organism evidence="1 2">
    <name type="scientific">Ruminococcus albus 8</name>
    <dbReference type="NCBI Taxonomy" id="246199"/>
    <lineage>
        <taxon>Bacteria</taxon>
        <taxon>Bacillati</taxon>
        <taxon>Bacillota</taxon>
        <taxon>Clostridia</taxon>
        <taxon>Eubacteriales</taxon>
        <taxon>Oscillospiraceae</taxon>
        <taxon>Ruminococcus</taxon>
    </lineage>
</organism>
<accession>E9S9I8</accession>
<evidence type="ECO:0000313" key="1">
    <source>
        <dbReference type="EMBL" id="EGC04060.1"/>
    </source>
</evidence>
<sequence length="159" mass="18697">MSGYIKANGTIDESGINTLLEKYKNDDSFLFCVYTTKFCCTHFRPIEDTDHILEIRLFDKHGELKAVRANIGREFVWRYINDEEVAKEYIYDEVQYLDAAKNDSAEYTAIGGGHYEMPEAGFERFVIRHYGEYDDDGMFSLKDFRIVKLLREEEKWNGK</sequence>
<name>E9S9I8_RUMAL</name>
<dbReference type="STRING" id="246199.CUS_6301"/>
<keyword evidence="2" id="KW-1185">Reference proteome</keyword>
<proteinExistence type="predicted"/>
<dbReference type="NCBIfam" id="TIGR03984">
    <property type="entry name" value="CRISPR-associated protein Csx19"/>
    <property type="match status" value="1"/>
</dbReference>